<dbReference type="PRINTS" id="PR00853">
    <property type="entry name" value="XPGRADSUPER"/>
</dbReference>
<evidence type="ECO:0000259" key="4">
    <source>
        <dbReference type="SMART" id="SM00485"/>
    </source>
</evidence>
<evidence type="ECO:0000313" key="6">
    <source>
        <dbReference type="WBParaSite" id="MBELARI_LOCUS18700"/>
    </source>
</evidence>
<keyword evidence="2" id="KW-0378">Hydrolase</keyword>
<evidence type="ECO:0000313" key="5">
    <source>
        <dbReference type="Proteomes" id="UP000887575"/>
    </source>
</evidence>
<feature type="domain" description="XPG-I" evidence="3">
    <location>
        <begin position="331"/>
        <end position="394"/>
    </location>
</feature>
<dbReference type="SMART" id="SM00484">
    <property type="entry name" value="XPGI"/>
    <property type="match status" value="1"/>
</dbReference>
<accession>A0AAF3EWY4</accession>
<sequence length="583" mass="64147">MGISNGWELASGYTMPVSIATLQGASIAIDLPLVMKQLESGSVSLVNGVLRRTLHLMSNGIRPVMVFEGANVSHEKKRTQLERQVAATTSPTLPRETQIKLKKAAKELVSSQKSAANTSKSSDGDVILLDSWSDDDNASTSFCEFVTSWTGDEEASQDTEDYIPKAKRFRTNKDTSVVGCESDEEGRRKEECHAGLTSFLLGRMAKSSPEKAVIILGSPKKNPEISVNKSPVKASSHWHWQSKSRAIEDVMSTLNARSAITTNKRPAKDESSEDEWEEVEVIENSRDDKEANDVEWIPNHPEALLERPDRPMAQAGQRITGQYTDIKTLLSLLGVPFVDSPGEAEQQCVQLVKDNLVYTEDSDVLALGAAPVVRHLFAANPELVDLPSLKELGVVPGIARAAALLAGCDYREGLPSFGISNAIRLLSSFVPDMKDVNKDSIDSLFCERAVKWVNEIEQEENADIASRSQGRIRARFFKAITETGKDVLSPISAYSNAKADSSTSAAVWAPMKTDQLAAFLSAKLSRPIHSMKAELLPVSRKWAHFTKEGFPNFSLPTISYSLPKRDDVRKLYEILHNNNIYVT</sequence>
<dbReference type="Proteomes" id="UP000887575">
    <property type="component" value="Unassembled WGS sequence"/>
</dbReference>
<reference evidence="6" key="1">
    <citation type="submission" date="2024-02" db="UniProtKB">
        <authorList>
            <consortium name="WormBaseParasite"/>
        </authorList>
    </citation>
    <scope>IDENTIFICATION</scope>
</reference>
<dbReference type="InterPro" id="IPR036279">
    <property type="entry name" value="5-3_exonuclease_C_sf"/>
</dbReference>
<name>A0AAF3EWY4_9BILA</name>
<dbReference type="InterPro" id="IPR029060">
    <property type="entry name" value="PIN-like_dom_sf"/>
</dbReference>
<evidence type="ECO:0000259" key="3">
    <source>
        <dbReference type="SMART" id="SM00484"/>
    </source>
</evidence>
<evidence type="ECO:0000256" key="1">
    <source>
        <dbReference type="ARBA" id="ARBA00022722"/>
    </source>
</evidence>
<feature type="domain" description="XPG N-terminal" evidence="4">
    <location>
        <begin position="1"/>
        <end position="90"/>
    </location>
</feature>
<dbReference type="SMART" id="SM00485">
    <property type="entry name" value="XPGN"/>
    <property type="match status" value="1"/>
</dbReference>
<dbReference type="Gene3D" id="3.40.50.1010">
    <property type="entry name" value="5'-nuclease"/>
    <property type="match status" value="2"/>
</dbReference>
<keyword evidence="5" id="KW-1185">Reference proteome</keyword>
<protein>
    <submittedName>
        <fullName evidence="6">Uncharacterized protein</fullName>
    </submittedName>
</protein>
<dbReference type="CDD" id="cd09900">
    <property type="entry name" value="H3TH_XPG-like"/>
    <property type="match status" value="1"/>
</dbReference>
<evidence type="ECO:0000256" key="2">
    <source>
        <dbReference type="ARBA" id="ARBA00022801"/>
    </source>
</evidence>
<dbReference type="GO" id="GO:0017108">
    <property type="term" value="F:5'-flap endonuclease activity"/>
    <property type="evidence" value="ECO:0007669"/>
    <property type="project" value="TreeGrafter"/>
</dbReference>
<dbReference type="SUPFAM" id="SSF88723">
    <property type="entry name" value="PIN domain-like"/>
    <property type="match status" value="1"/>
</dbReference>
<dbReference type="InterPro" id="IPR006084">
    <property type="entry name" value="XPG/Rad2"/>
</dbReference>
<dbReference type="WBParaSite" id="MBELARI_LOCUS18700">
    <property type="protein sequence ID" value="MBELARI_LOCUS18700"/>
    <property type="gene ID" value="MBELARI_LOCUS18700"/>
</dbReference>
<dbReference type="PANTHER" id="PTHR11081">
    <property type="entry name" value="FLAP ENDONUCLEASE FAMILY MEMBER"/>
    <property type="match status" value="1"/>
</dbReference>
<dbReference type="Pfam" id="PF00867">
    <property type="entry name" value="XPG_I"/>
    <property type="match status" value="1"/>
</dbReference>
<dbReference type="InterPro" id="IPR006086">
    <property type="entry name" value="XPG-I_dom"/>
</dbReference>
<proteinExistence type="predicted"/>
<dbReference type="AlphaFoldDB" id="A0AAF3EWY4"/>
<dbReference type="PANTHER" id="PTHR11081:SF59">
    <property type="entry name" value="FI23547P1"/>
    <property type="match status" value="1"/>
</dbReference>
<dbReference type="SUPFAM" id="SSF47807">
    <property type="entry name" value="5' to 3' exonuclease, C-terminal subdomain"/>
    <property type="match status" value="1"/>
</dbReference>
<dbReference type="Pfam" id="PF00752">
    <property type="entry name" value="XPG_N"/>
    <property type="match status" value="1"/>
</dbReference>
<keyword evidence="1" id="KW-0540">Nuclease</keyword>
<dbReference type="InterPro" id="IPR006085">
    <property type="entry name" value="XPG_DNA_repair_N"/>
</dbReference>
<organism evidence="5 6">
    <name type="scientific">Mesorhabditis belari</name>
    <dbReference type="NCBI Taxonomy" id="2138241"/>
    <lineage>
        <taxon>Eukaryota</taxon>
        <taxon>Metazoa</taxon>
        <taxon>Ecdysozoa</taxon>
        <taxon>Nematoda</taxon>
        <taxon>Chromadorea</taxon>
        <taxon>Rhabditida</taxon>
        <taxon>Rhabditina</taxon>
        <taxon>Rhabditomorpha</taxon>
        <taxon>Rhabditoidea</taxon>
        <taxon>Rhabditidae</taxon>
        <taxon>Mesorhabditinae</taxon>
        <taxon>Mesorhabditis</taxon>
    </lineage>
</organism>